<proteinExistence type="predicted"/>
<organism evidence="1 2">
    <name type="scientific">Paracholeplasma manati</name>
    <dbReference type="NCBI Taxonomy" id="591373"/>
    <lineage>
        <taxon>Bacteria</taxon>
        <taxon>Bacillati</taxon>
        <taxon>Mycoplasmatota</taxon>
        <taxon>Mollicutes</taxon>
        <taxon>Acholeplasmatales</taxon>
        <taxon>Acholeplasmataceae</taxon>
        <taxon>Paracholeplasma</taxon>
    </lineage>
</organism>
<dbReference type="Proteomes" id="UP001177160">
    <property type="component" value="Unassembled WGS sequence"/>
</dbReference>
<comment type="caution">
    <text evidence="1">The sequence shown here is derived from an EMBL/GenBank/DDBJ whole genome shotgun (WGS) entry which is preliminary data.</text>
</comment>
<dbReference type="EMBL" id="JAOVQM010000001">
    <property type="protein sequence ID" value="MCV2231239.1"/>
    <property type="molecule type" value="Genomic_DNA"/>
</dbReference>
<reference evidence="1" key="1">
    <citation type="submission" date="2022-09" db="EMBL/GenBank/DDBJ databases">
        <title>Novel Mycoplasma species identified in domestic and wild animals.</title>
        <authorList>
            <person name="Volokhov D.V."/>
            <person name="Furtak V.A."/>
            <person name="Zagorodnyaya T.A."/>
        </authorList>
    </citation>
    <scope>NUCLEOTIDE SEQUENCE</scope>
    <source>
        <strain evidence="1">Oakley</strain>
    </source>
</reference>
<evidence type="ECO:0000313" key="1">
    <source>
        <dbReference type="EMBL" id="MCV2231239.1"/>
    </source>
</evidence>
<keyword evidence="2" id="KW-1185">Reference proteome</keyword>
<sequence length="131" mass="15547">MTLSNLDQYIQTYIHKLQLSKAISGIQNIEYSVKRSTRSQSLYIYLMMSLYGKTHTKIIRISDHYNALIHSESKNFEDILIKPNEDLNHESKRYIEKVIQKKIKELLRKTTLGAMYHYMDKVKQQNSYSLN</sequence>
<evidence type="ECO:0000313" key="2">
    <source>
        <dbReference type="Proteomes" id="UP001177160"/>
    </source>
</evidence>
<dbReference type="RefSeq" id="WP_263607352.1">
    <property type="nucleotide sequence ID" value="NZ_JAOVQM010000001.1"/>
</dbReference>
<protein>
    <submittedName>
        <fullName evidence="1">Uncharacterized protein</fullName>
    </submittedName>
</protein>
<name>A0ABT2Y3C7_9MOLU</name>
<gene>
    <name evidence="1" type="ORF">N7548_00165</name>
</gene>
<accession>A0ABT2Y3C7</accession>